<protein>
    <submittedName>
        <fullName evidence="2">PilZ domain-containing protein</fullName>
    </submittedName>
</protein>
<dbReference type="EMBL" id="JAAIKC010000009">
    <property type="protein sequence ID" value="NEW08415.1"/>
    <property type="molecule type" value="Genomic_DNA"/>
</dbReference>
<evidence type="ECO:0000259" key="1">
    <source>
        <dbReference type="Pfam" id="PF07238"/>
    </source>
</evidence>
<accession>A0A6G4A213</accession>
<evidence type="ECO:0000313" key="2">
    <source>
        <dbReference type="EMBL" id="NEW08415.1"/>
    </source>
</evidence>
<comment type="caution">
    <text evidence="2">The sequence shown here is derived from an EMBL/GenBank/DDBJ whole genome shotgun (WGS) entry which is preliminary data.</text>
</comment>
<proteinExistence type="predicted"/>
<dbReference type="AlphaFoldDB" id="A0A6G4A213"/>
<gene>
    <name evidence="2" type="ORF">GK047_20670</name>
</gene>
<dbReference type="Gene3D" id="2.40.10.220">
    <property type="entry name" value="predicted glycosyltransferase like domains"/>
    <property type="match status" value="1"/>
</dbReference>
<name>A0A6G4A213_9BACL</name>
<sequence length="226" mass="25817">MDWNKALKLELIAPKANCRLIIVGESKDGQPFCYEDHFTIDKISDSSFTVTLELPGMYPFEKLEHVSFIEFSFKDRGILYFSYVELIQLEIKKTHCLLTLTIPEEMQSYQSRQFNRAKVSVRTPITLQIVGIRGLSSHKGVAFSGQLLDISAGGLSFITTSRLIYPLFLELSFILPHYPLPITVYGKIVRVTNFSNESYKAAVEFRHTPETILQEIEKYCSTETVT</sequence>
<dbReference type="InterPro" id="IPR009875">
    <property type="entry name" value="PilZ_domain"/>
</dbReference>
<dbReference type="GO" id="GO:0035438">
    <property type="term" value="F:cyclic-di-GMP binding"/>
    <property type="evidence" value="ECO:0007669"/>
    <property type="project" value="InterPro"/>
</dbReference>
<feature type="domain" description="PilZ" evidence="1">
    <location>
        <begin position="110"/>
        <end position="220"/>
    </location>
</feature>
<organism evidence="2">
    <name type="scientific">Paenibacillus sp. SYP-B3998</name>
    <dbReference type="NCBI Taxonomy" id="2678564"/>
    <lineage>
        <taxon>Bacteria</taxon>
        <taxon>Bacillati</taxon>
        <taxon>Bacillota</taxon>
        <taxon>Bacilli</taxon>
        <taxon>Bacillales</taxon>
        <taxon>Paenibacillaceae</taxon>
        <taxon>Paenibacillus</taxon>
    </lineage>
</organism>
<dbReference type="Pfam" id="PF07238">
    <property type="entry name" value="PilZ"/>
    <property type="match status" value="1"/>
</dbReference>
<reference evidence="2" key="1">
    <citation type="submission" date="2020-02" db="EMBL/GenBank/DDBJ databases">
        <authorList>
            <person name="Shen X.-R."/>
            <person name="Zhang Y.-X."/>
        </authorList>
    </citation>
    <scope>NUCLEOTIDE SEQUENCE</scope>
    <source>
        <strain evidence="2">SYP-B3998</strain>
    </source>
</reference>